<dbReference type="InterPro" id="IPR036397">
    <property type="entry name" value="RNaseH_sf"/>
</dbReference>
<dbReference type="AlphaFoldDB" id="A0AAV4HJD3"/>
<proteinExistence type="predicted"/>
<gene>
    <name evidence="1" type="ORF">ElyMa_006331900</name>
</gene>
<reference evidence="1 2" key="1">
    <citation type="journal article" date="2021" name="Elife">
        <title>Chloroplast acquisition without the gene transfer in kleptoplastic sea slugs, Plakobranchus ocellatus.</title>
        <authorList>
            <person name="Maeda T."/>
            <person name="Takahashi S."/>
            <person name="Yoshida T."/>
            <person name="Shimamura S."/>
            <person name="Takaki Y."/>
            <person name="Nagai Y."/>
            <person name="Toyoda A."/>
            <person name="Suzuki Y."/>
            <person name="Arimoto A."/>
            <person name="Ishii H."/>
            <person name="Satoh N."/>
            <person name="Nishiyama T."/>
            <person name="Hasebe M."/>
            <person name="Maruyama T."/>
            <person name="Minagawa J."/>
            <person name="Obokata J."/>
            <person name="Shigenobu S."/>
        </authorList>
    </citation>
    <scope>NUCLEOTIDE SEQUENCE [LARGE SCALE GENOMIC DNA]</scope>
</reference>
<dbReference type="EMBL" id="BMAT01012712">
    <property type="protein sequence ID" value="GFR97744.1"/>
    <property type="molecule type" value="Genomic_DNA"/>
</dbReference>
<comment type="caution">
    <text evidence="1">The sequence shown here is derived from an EMBL/GenBank/DDBJ whole genome shotgun (WGS) entry which is preliminary data.</text>
</comment>
<dbReference type="GO" id="GO:0003676">
    <property type="term" value="F:nucleic acid binding"/>
    <property type="evidence" value="ECO:0007669"/>
    <property type="project" value="InterPro"/>
</dbReference>
<name>A0AAV4HJD3_9GAST</name>
<accession>A0AAV4HJD3</accession>
<protein>
    <submittedName>
        <fullName evidence="1">Histone-lysine N-methyltransferase SETMAR</fullName>
    </submittedName>
</protein>
<keyword evidence="2" id="KW-1185">Reference proteome</keyword>
<dbReference type="InterPro" id="IPR052709">
    <property type="entry name" value="Transposase-MT_Hybrid"/>
</dbReference>
<organism evidence="1 2">
    <name type="scientific">Elysia marginata</name>
    <dbReference type="NCBI Taxonomy" id="1093978"/>
    <lineage>
        <taxon>Eukaryota</taxon>
        <taxon>Metazoa</taxon>
        <taxon>Spiralia</taxon>
        <taxon>Lophotrochozoa</taxon>
        <taxon>Mollusca</taxon>
        <taxon>Gastropoda</taxon>
        <taxon>Heterobranchia</taxon>
        <taxon>Euthyneura</taxon>
        <taxon>Panpulmonata</taxon>
        <taxon>Sacoglossa</taxon>
        <taxon>Placobranchoidea</taxon>
        <taxon>Plakobranchidae</taxon>
        <taxon>Elysia</taxon>
    </lineage>
</organism>
<dbReference type="Proteomes" id="UP000762676">
    <property type="component" value="Unassembled WGS sequence"/>
</dbReference>
<dbReference type="PANTHER" id="PTHR46060:SF1">
    <property type="entry name" value="MARINER MOS1 TRANSPOSASE-LIKE PROTEIN"/>
    <property type="match status" value="1"/>
</dbReference>
<evidence type="ECO:0000313" key="2">
    <source>
        <dbReference type="Proteomes" id="UP000762676"/>
    </source>
</evidence>
<dbReference type="Gene3D" id="3.30.420.10">
    <property type="entry name" value="Ribonuclease H-like superfamily/Ribonuclease H"/>
    <property type="match status" value="1"/>
</dbReference>
<sequence length="101" mass="11764">MKAQRKDVCTQLLERYNADGEAFLQRILTGEESWVHHYDPECKAQSMEYMHKTSASSRLMPLQERSSSPVFRNLDQVALAEFLEQGQTVNSEQYISTFRVF</sequence>
<dbReference type="PANTHER" id="PTHR46060">
    <property type="entry name" value="MARINER MOS1 TRANSPOSASE-LIKE PROTEIN"/>
    <property type="match status" value="1"/>
</dbReference>
<evidence type="ECO:0000313" key="1">
    <source>
        <dbReference type="EMBL" id="GFR97744.1"/>
    </source>
</evidence>